<protein>
    <submittedName>
        <fullName evidence="2">Uncharacterized protein</fullName>
    </submittedName>
</protein>
<evidence type="ECO:0000256" key="1">
    <source>
        <dbReference type="SAM" id="Phobius"/>
    </source>
</evidence>
<feature type="transmembrane region" description="Helical" evidence="1">
    <location>
        <begin position="88"/>
        <end position="108"/>
    </location>
</feature>
<name>A0A4Z0BQ80_9BURK</name>
<reference evidence="2 3" key="1">
    <citation type="submission" date="2019-03" db="EMBL/GenBank/DDBJ databases">
        <title>Ramlibacter rhizophilus CCTCC AB2015357, whole genome shotgun sequence.</title>
        <authorList>
            <person name="Zhang X."/>
            <person name="Feng G."/>
            <person name="Zhu H."/>
        </authorList>
    </citation>
    <scope>NUCLEOTIDE SEQUENCE [LARGE SCALE GENOMIC DNA]</scope>
    <source>
        <strain evidence="2 3">CCTCC AB2015357</strain>
    </source>
</reference>
<comment type="caution">
    <text evidence="2">The sequence shown here is derived from an EMBL/GenBank/DDBJ whole genome shotgun (WGS) entry which is preliminary data.</text>
</comment>
<dbReference type="AlphaFoldDB" id="A0A4Z0BQ80"/>
<feature type="transmembrane region" description="Helical" evidence="1">
    <location>
        <begin position="59"/>
        <end position="82"/>
    </location>
</feature>
<evidence type="ECO:0000313" key="2">
    <source>
        <dbReference type="EMBL" id="TFZ01476.1"/>
    </source>
</evidence>
<dbReference type="EMBL" id="SMLL01000003">
    <property type="protein sequence ID" value="TFZ01476.1"/>
    <property type="molecule type" value="Genomic_DNA"/>
</dbReference>
<accession>A0A4Z0BQ80</accession>
<dbReference type="Proteomes" id="UP000297564">
    <property type="component" value="Unassembled WGS sequence"/>
</dbReference>
<keyword evidence="1" id="KW-0812">Transmembrane</keyword>
<keyword evidence="1" id="KW-1133">Transmembrane helix</keyword>
<proteinExistence type="predicted"/>
<gene>
    <name evidence="2" type="ORF">EZ242_08880</name>
</gene>
<dbReference type="RefSeq" id="WP_135284775.1">
    <property type="nucleotide sequence ID" value="NZ_SMLL01000003.1"/>
</dbReference>
<keyword evidence="3" id="KW-1185">Reference proteome</keyword>
<keyword evidence="1" id="KW-0472">Membrane</keyword>
<organism evidence="2 3">
    <name type="scientific">Ramlibacter rhizophilus</name>
    <dbReference type="NCBI Taxonomy" id="1781167"/>
    <lineage>
        <taxon>Bacteria</taxon>
        <taxon>Pseudomonadati</taxon>
        <taxon>Pseudomonadota</taxon>
        <taxon>Betaproteobacteria</taxon>
        <taxon>Burkholderiales</taxon>
        <taxon>Comamonadaceae</taxon>
        <taxon>Ramlibacter</taxon>
    </lineage>
</organism>
<sequence>MTATPAAFSISVQTPPAASIPRDSKRTAWADTAVTVGATPRLVRAISPLETEPFEKRSFAVVLSSLVVSSVTGASLLGTGTVRHGGLVAAPLFGFMTPLIGVGISSYLKHRQALARELAGAGDEPQDAAGKLKMACDEWRGKKANGAGVHTMVWRIVDFDEATGRSLSEDQLAGAICGLIRDGVAHARDYYSLATISSALRTLIEDKRCSAAAIERELRSAFNDAPTTGLEPDSAMKAEFVARTVEWMMKEKASPDHMPKGVDHPVRHRGC</sequence>
<evidence type="ECO:0000313" key="3">
    <source>
        <dbReference type="Proteomes" id="UP000297564"/>
    </source>
</evidence>